<evidence type="ECO:0000313" key="8">
    <source>
        <dbReference type="EMBL" id="GCE26508.1"/>
    </source>
</evidence>
<evidence type="ECO:0000256" key="6">
    <source>
        <dbReference type="ARBA" id="ARBA00022833"/>
    </source>
</evidence>
<evidence type="ECO:0000256" key="5">
    <source>
        <dbReference type="ARBA" id="ARBA00022801"/>
    </source>
</evidence>
<dbReference type="GO" id="GO:0043103">
    <property type="term" value="P:hypoxanthine salvage"/>
    <property type="evidence" value="ECO:0007669"/>
    <property type="project" value="TreeGrafter"/>
</dbReference>
<proteinExistence type="inferred from homology"/>
<comment type="similarity">
    <text evidence="2">Belongs to the metallo-dependent hydrolases superfamily. Adenosine and AMP deaminases family.</text>
</comment>
<dbReference type="GO" id="GO:0046103">
    <property type="term" value="P:inosine biosynthetic process"/>
    <property type="evidence" value="ECO:0007669"/>
    <property type="project" value="TreeGrafter"/>
</dbReference>
<dbReference type="PANTHER" id="PTHR11409:SF43">
    <property type="entry name" value="ADENOSINE DEAMINASE"/>
    <property type="match status" value="1"/>
</dbReference>
<dbReference type="GO" id="GO:0046872">
    <property type="term" value="F:metal ion binding"/>
    <property type="evidence" value="ECO:0007669"/>
    <property type="project" value="UniProtKB-KW"/>
</dbReference>
<evidence type="ECO:0000256" key="4">
    <source>
        <dbReference type="ARBA" id="ARBA00022723"/>
    </source>
</evidence>
<evidence type="ECO:0000256" key="2">
    <source>
        <dbReference type="ARBA" id="ARBA00006676"/>
    </source>
</evidence>
<sequence>MSTLVTSDYEVSARQNELIQMLPKAELHVHLEGSIRRKTVKDLVEQHVTNQNLAQRINILALPGIHNQIEFERVYEQTEFKNLKDFMGRLDVNVAVLRRPEDFTRVVRELVYDASVQNIRYMEVTFSAGLHINDKTKQISSFKQLMNALDEGVMQANNEIVHESSDKHQVEVRFIIDHDRNFLNYEGPDQRQRSYNEYQQILEWCREERDNKHQESSIVGVGLGGEEAEDNMLSAFSSIVAQAKKYNIPFIPHAGEIKLAGNSEDTISIVRDYQIKRIGHGVYMTEVIDDLLNEQIVLEICPSSNLLTNSSPSIEEHPLRILWDAGVLITINTDDPGIFQKNLVDEYKLAMKRFQLTIGDLARASLTALRASFLQEDKRRAMEASFLEEFEKLGIQITDEIIPLNRRLLIPIAK</sequence>
<dbReference type="EMBL" id="BIFT01000001">
    <property type="protein sequence ID" value="GCE26508.1"/>
    <property type="molecule type" value="Genomic_DNA"/>
</dbReference>
<dbReference type="GO" id="GO:0004000">
    <property type="term" value="F:adenosine deaminase activity"/>
    <property type="evidence" value="ECO:0007669"/>
    <property type="project" value="TreeGrafter"/>
</dbReference>
<gene>
    <name evidence="8" type="primary">add_1</name>
    <name evidence="8" type="ORF">KDA_19920</name>
</gene>
<dbReference type="RefSeq" id="WP_126626953.1">
    <property type="nucleotide sequence ID" value="NZ_BIFT01000001.1"/>
</dbReference>
<dbReference type="InterPro" id="IPR032466">
    <property type="entry name" value="Metal_Hydrolase"/>
</dbReference>
<evidence type="ECO:0000259" key="7">
    <source>
        <dbReference type="Pfam" id="PF00962"/>
    </source>
</evidence>
<evidence type="ECO:0000256" key="1">
    <source>
        <dbReference type="ARBA" id="ARBA00001947"/>
    </source>
</evidence>
<accession>A0A402B581</accession>
<dbReference type="OrthoDB" id="9779574at2"/>
<evidence type="ECO:0000313" key="9">
    <source>
        <dbReference type="Proteomes" id="UP000287171"/>
    </source>
</evidence>
<dbReference type="InterPro" id="IPR001365">
    <property type="entry name" value="A_deaminase_dom"/>
</dbReference>
<dbReference type="InterPro" id="IPR006330">
    <property type="entry name" value="Ado/ade_deaminase"/>
</dbReference>
<evidence type="ECO:0000256" key="3">
    <source>
        <dbReference type="ARBA" id="ARBA00012784"/>
    </source>
</evidence>
<organism evidence="8 9">
    <name type="scientific">Dictyobacter alpinus</name>
    <dbReference type="NCBI Taxonomy" id="2014873"/>
    <lineage>
        <taxon>Bacteria</taxon>
        <taxon>Bacillati</taxon>
        <taxon>Chloroflexota</taxon>
        <taxon>Ktedonobacteria</taxon>
        <taxon>Ktedonobacterales</taxon>
        <taxon>Dictyobacteraceae</taxon>
        <taxon>Dictyobacter</taxon>
    </lineage>
</organism>
<dbReference type="PANTHER" id="PTHR11409">
    <property type="entry name" value="ADENOSINE DEAMINASE"/>
    <property type="match status" value="1"/>
</dbReference>
<dbReference type="Gene3D" id="3.20.20.140">
    <property type="entry name" value="Metal-dependent hydrolases"/>
    <property type="match status" value="1"/>
</dbReference>
<dbReference type="EC" id="3.5.4.4" evidence="3"/>
<keyword evidence="6" id="KW-0862">Zinc</keyword>
<dbReference type="GO" id="GO:0005829">
    <property type="term" value="C:cytosol"/>
    <property type="evidence" value="ECO:0007669"/>
    <property type="project" value="TreeGrafter"/>
</dbReference>
<dbReference type="GO" id="GO:0006154">
    <property type="term" value="P:adenosine catabolic process"/>
    <property type="evidence" value="ECO:0007669"/>
    <property type="project" value="TreeGrafter"/>
</dbReference>
<dbReference type="Pfam" id="PF00962">
    <property type="entry name" value="A_deaminase"/>
    <property type="match status" value="1"/>
</dbReference>
<keyword evidence="9" id="KW-1185">Reference proteome</keyword>
<reference evidence="9" key="1">
    <citation type="submission" date="2018-12" db="EMBL/GenBank/DDBJ databases">
        <title>Tengunoibacter tsumagoiensis gen. nov., sp. nov., Dictyobacter kobayashii sp. nov., D. alpinus sp. nov., and D. joshuensis sp. nov. and description of Dictyobacteraceae fam. nov. within the order Ktedonobacterales isolated from Tengu-no-mugimeshi.</title>
        <authorList>
            <person name="Wang C.M."/>
            <person name="Zheng Y."/>
            <person name="Sakai Y."/>
            <person name="Toyoda A."/>
            <person name="Minakuchi Y."/>
            <person name="Abe K."/>
            <person name="Yokota A."/>
            <person name="Yabe S."/>
        </authorList>
    </citation>
    <scope>NUCLEOTIDE SEQUENCE [LARGE SCALE GENOMIC DNA]</scope>
    <source>
        <strain evidence="9">Uno16</strain>
    </source>
</reference>
<protein>
    <recommendedName>
        <fullName evidence="3">adenosine deaminase</fullName>
        <ecNumber evidence="3">3.5.4.4</ecNumber>
    </recommendedName>
</protein>
<dbReference type="SUPFAM" id="SSF51556">
    <property type="entry name" value="Metallo-dependent hydrolases"/>
    <property type="match status" value="1"/>
</dbReference>
<feature type="domain" description="Adenosine deaminase" evidence="7">
    <location>
        <begin position="23"/>
        <end position="382"/>
    </location>
</feature>
<keyword evidence="5" id="KW-0378">Hydrolase</keyword>
<dbReference type="Proteomes" id="UP000287171">
    <property type="component" value="Unassembled WGS sequence"/>
</dbReference>
<name>A0A402B581_9CHLR</name>
<dbReference type="AlphaFoldDB" id="A0A402B581"/>
<comment type="cofactor">
    <cofactor evidence="1">
        <name>Zn(2+)</name>
        <dbReference type="ChEBI" id="CHEBI:29105"/>
    </cofactor>
</comment>
<comment type="caution">
    <text evidence="8">The sequence shown here is derived from an EMBL/GenBank/DDBJ whole genome shotgun (WGS) entry which is preliminary data.</text>
</comment>
<keyword evidence="4" id="KW-0479">Metal-binding</keyword>